<reference evidence="5 6" key="1">
    <citation type="submission" date="2020-08" db="EMBL/GenBank/DDBJ databases">
        <title>Oceanospirillum sp. nov. isolated from marine sediment.</title>
        <authorList>
            <person name="Ji X."/>
        </authorList>
    </citation>
    <scope>NUCLEOTIDE SEQUENCE [LARGE SCALE GENOMIC DNA]</scope>
    <source>
        <strain evidence="5 6">D5</strain>
    </source>
</reference>
<keyword evidence="6" id="KW-1185">Reference proteome</keyword>
<accession>A0A839ITN1</accession>
<dbReference type="PROSITE" id="PS50110">
    <property type="entry name" value="RESPONSE_REGULATORY"/>
    <property type="match status" value="1"/>
</dbReference>
<keyword evidence="2" id="KW-0902">Two-component regulatory system</keyword>
<dbReference type="RefSeq" id="WP_182809789.1">
    <property type="nucleotide sequence ID" value="NZ_JACJFM010000022.1"/>
</dbReference>
<dbReference type="InterPro" id="IPR011006">
    <property type="entry name" value="CheY-like_superfamily"/>
</dbReference>
<dbReference type="SMART" id="SM00448">
    <property type="entry name" value="REC"/>
    <property type="match status" value="1"/>
</dbReference>
<comment type="caution">
    <text evidence="5">The sequence shown here is derived from an EMBL/GenBank/DDBJ whole genome shotgun (WGS) entry which is preliminary data.</text>
</comment>
<keyword evidence="1 3" id="KW-0597">Phosphoprotein</keyword>
<evidence type="ECO:0000313" key="5">
    <source>
        <dbReference type="EMBL" id="MBB1488012.1"/>
    </source>
</evidence>
<feature type="modified residue" description="4-aspartylphosphate" evidence="3">
    <location>
        <position position="54"/>
    </location>
</feature>
<dbReference type="Proteomes" id="UP000565262">
    <property type="component" value="Unassembled WGS sequence"/>
</dbReference>
<dbReference type="Pfam" id="PF00072">
    <property type="entry name" value="Response_reg"/>
    <property type="match status" value="1"/>
</dbReference>
<evidence type="ECO:0000256" key="1">
    <source>
        <dbReference type="ARBA" id="ARBA00022553"/>
    </source>
</evidence>
<proteinExistence type="predicted"/>
<protein>
    <submittedName>
        <fullName evidence="5">Response regulator</fullName>
    </submittedName>
</protein>
<dbReference type="InterPro" id="IPR001789">
    <property type="entry name" value="Sig_transdc_resp-reg_receiver"/>
</dbReference>
<evidence type="ECO:0000313" key="6">
    <source>
        <dbReference type="Proteomes" id="UP000565262"/>
    </source>
</evidence>
<dbReference type="Gene3D" id="3.40.50.2300">
    <property type="match status" value="1"/>
</dbReference>
<gene>
    <name evidence="5" type="ORF">H4O21_15505</name>
</gene>
<dbReference type="InterPro" id="IPR050595">
    <property type="entry name" value="Bact_response_regulator"/>
</dbReference>
<organism evidence="5 6">
    <name type="scientific">Oceanospirillum sediminis</name>
    <dbReference type="NCBI Taxonomy" id="2760088"/>
    <lineage>
        <taxon>Bacteria</taxon>
        <taxon>Pseudomonadati</taxon>
        <taxon>Pseudomonadota</taxon>
        <taxon>Gammaproteobacteria</taxon>
        <taxon>Oceanospirillales</taxon>
        <taxon>Oceanospirillaceae</taxon>
        <taxon>Oceanospirillum</taxon>
    </lineage>
</organism>
<feature type="domain" description="Response regulatory" evidence="4">
    <location>
        <begin position="5"/>
        <end position="121"/>
    </location>
</feature>
<dbReference type="AlphaFoldDB" id="A0A839ITN1"/>
<sequence>MEKSRVLIVDDSVQDIGIVMGVLSNQYAVQVATSGLNALEQARGSYKPDVVLLDVVMPEMDGYEVCRQFKEDDELKDIDIIFVSANDSIEEKLKGYDVGGVDYVTKPVTPEELMRKIELTIQSKQQRNSILEEKNYAFNTAMTAMSTAGELGVVMEFFRKLAEVESHQQLAEHVAESLRQYNLKTMVRLRTNDDDLYLDSEGAPAQLAKELLTKVAESGRIIEWNERAVFNFGNISVLIKDMPEDADLRGRYRDTVAMVIEGATTKLEVLNRDVQLSQLIRDAQEALVEVDREQLNHKQQTQKLVESLTQDLERSFLAWELTEKQEETLMNMVNETIDKSVLHFEAGEEIDFKMRSILDRLIHI</sequence>
<evidence type="ECO:0000256" key="3">
    <source>
        <dbReference type="PROSITE-ProRule" id="PRU00169"/>
    </source>
</evidence>
<dbReference type="EMBL" id="JACJFM010000022">
    <property type="protein sequence ID" value="MBB1488012.1"/>
    <property type="molecule type" value="Genomic_DNA"/>
</dbReference>
<dbReference type="PANTHER" id="PTHR44591">
    <property type="entry name" value="STRESS RESPONSE REGULATOR PROTEIN 1"/>
    <property type="match status" value="1"/>
</dbReference>
<evidence type="ECO:0000259" key="4">
    <source>
        <dbReference type="PROSITE" id="PS50110"/>
    </source>
</evidence>
<dbReference type="PANTHER" id="PTHR44591:SF14">
    <property type="entry name" value="PROTEIN PILG"/>
    <property type="match status" value="1"/>
</dbReference>
<dbReference type="SUPFAM" id="SSF52172">
    <property type="entry name" value="CheY-like"/>
    <property type="match status" value="1"/>
</dbReference>
<dbReference type="GO" id="GO:0000160">
    <property type="term" value="P:phosphorelay signal transduction system"/>
    <property type="evidence" value="ECO:0007669"/>
    <property type="project" value="UniProtKB-KW"/>
</dbReference>
<name>A0A839ITN1_9GAMM</name>
<evidence type="ECO:0000256" key="2">
    <source>
        <dbReference type="ARBA" id="ARBA00023012"/>
    </source>
</evidence>